<dbReference type="AlphaFoldDB" id="A0A426DPI4"/>
<evidence type="ECO:0000256" key="2">
    <source>
        <dbReference type="ARBA" id="ARBA00022741"/>
    </source>
</evidence>
<evidence type="ECO:0000259" key="7">
    <source>
        <dbReference type="Pfam" id="PF08544"/>
    </source>
</evidence>
<evidence type="ECO:0000259" key="6">
    <source>
        <dbReference type="Pfam" id="PF00288"/>
    </source>
</evidence>
<dbReference type="GO" id="GO:0005524">
    <property type="term" value="F:ATP binding"/>
    <property type="evidence" value="ECO:0007669"/>
    <property type="project" value="UniProtKB-KW"/>
</dbReference>
<keyword evidence="2" id="KW-0547">Nucleotide-binding</keyword>
<feature type="domain" description="GHMP kinase N-terminal" evidence="6">
    <location>
        <begin position="77"/>
        <end position="160"/>
    </location>
</feature>
<dbReference type="PANTHER" id="PTHR32463:SF0">
    <property type="entry name" value="L-FUCOSE KINASE"/>
    <property type="match status" value="1"/>
</dbReference>
<evidence type="ECO:0000256" key="1">
    <source>
        <dbReference type="ARBA" id="ARBA00022679"/>
    </source>
</evidence>
<dbReference type="PRINTS" id="PR00960">
    <property type="entry name" value="LMBPPROTEIN"/>
</dbReference>
<comment type="similarity">
    <text evidence="5">Belongs to the GHMP kinase family.</text>
</comment>
<dbReference type="GO" id="GO:0050201">
    <property type="term" value="F:fucokinase activity"/>
    <property type="evidence" value="ECO:0007669"/>
    <property type="project" value="TreeGrafter"/>
</dbReference>
<dbReference type="InterPro" id="IPR013750">
    <property type="entry name" value="GHMP_kinase_C_dom"/>
</dbReference>
<dbReference type="EMBL" id="RHJS01000002">
    <property type="protein sequence ID" value="RRK34668.1"/>
    <property type="molecule type" value="Genomic_DNA"/>
</dbReference>
<evidence type="ECO:0000256" key="5">
    <source>
        <dbReference type="ARBA" id="ARBA00038121"/>
    </source>
</evidence>
<dbReference type="InterPro" id="IPR001174">
    <property type="entry name" value="HddA/FKP"/>
</dbReference>
<dbReference type="SUPFAM" id="SSF55060">
    <property type="entry name" value="GHMP Kinase, C-terminal domain"/>
    <property type="match status" value="1"/>
</dbReference>
<sequence>MVISKTPLRASLFGGGTDFREYWKNSKMGYGTVISAALDMHVYITVNQKFDDMIRIVYNGNELVSSVDEVKHNIIREALKMTGIEKGIEVIYMADLPLSGAGIGLASSSALSVGVLNALHAFKGEYVTPEALAKEACEIEIGRLGQRIGIQDQYAVAFGGLHQYRFYPNERVSVNPIVCDRDVLKKLEENLLLFYTGLTRDSRKILAEQTETMEEKSALLDELVEITDRIYQEAFRGDRLDMLGERLDHTWEIKRKFASGVSNGMIDDMYRKAKKAGALGGKVLGAGGGGFLLFYVPADRQEMVREALKDFREVDFCIDPQGSNIIFSD</sequence>
<dbReference type="GO" id="GO:0042352">
    <property type="term" value="P:GDP-L-fucose salvage"/>
    <property type="evidence" value="ECO:0007669"/>
    <property type="project" value="TreeGrafter"/>
</dbReference>
<accession>A0A426DPI4</accession>
<evidence type="ECO:0000256" key="4">
    <source>
        <dbReference type="ARBA" id="ARBA00022840"/>
    </source>
</evidence>
<dbReference type="Proteomes" id="UP000274920">
    <property type="component" value="Unassembled WGS sequence"/>
</dbReference>
<name>A0A426DPI4_9FIRM</name>
<feature type="domain" description="GHMP kinase C-terminal" evidence="7">
    <location>
        <begin position="233"/>
        <end position="310"/>
    </location>
</feature>
<comment type="caution">
    <text evidence="8">The sequence shown here is derived from an EMBL/GenBank/DDBJ whole genome shotgun (WGS) entry which is preliminary data.</text>
</comment>
<keyword evidence="1" id="KW-0808">Transferase</keyword>
<evidence type="ECO:0000313" key="8">
    <source>
        <dbReference type="EMBL" id="RRK34668.1"/>
    </source>
</evidence>
<keyword evidence="4" id="KW-0067">ATP-binding</keyword>
<dbReference type="RefSeq" id="WP_125129759.1">
    <property type="nucleotide sequence ID" value="NZ_RHJS01000002.1"/>
</dbReference>
<dbReference type="PIRSF" id="PIRSF036406">
    <property type="entry name" value="Hept_kin"/>
    <property type="match status" value="1"/>
</dbReference>
<dbReference type="Pfam" id="PF00288">
    <property type="entry name" value="GHMP_kinases_N"/>
    <property type="match status" value="1"/>
</dbReference>
<dbReference type="InterPro" id="IPR036554">
    <property type="entry name" value="GHMP_kinase_C_sf"/>
</dbReference>
<dbReference type="InterPro" id="IPR014606">
    <property type="entry name" value="Heptose_7-P_kinase"/>
</dbReference>
<organism evidence="8 9">
    <name type="scientific">Schaedlerella arabinosiphila</name>
    <dbReference type="NCBI Taxonomy" id="2044587"/>
    <lineage>
        <taxon>Bacteria</taxon>
        <taxon>Bacillati</taxon>
        <taxon>Bacillota</taxon>
        <taxon>Clostridia</taxon>
        <taxon>Lachnospirales</taxon>
        <taxon>Lachnospiraceae</taxon>
        <taxon>Schaedlerella</taxon>
    </lineage>
</organism>
<dbReference type="InterPro" id="IPR052203">
    <property type="entry name" value="GHMP_Kinase-Related"/>
</dbReference>
<dbReference type="Gene3D" id="3.30.230.120">
    <property type="match status" value="1"/>
</dbReference>
<dbReference type="Pfam" id="PF08544">
    <property type="entry name" value="GHMP_kinases_C"/>
    <property type="match status" value="1"/>
</dbReference>
<dbReference type="InterPro" id="IPR020568">
    <property type="entry name" value="Ribosomal_Su5_D2-typ_SF"/>
</dbReference>
<dbReference type="PANTHER" id="PTHR32463">
    <property type="entry name" value="L-FUCOSE KINASE"/>
    <property type="match status" value="1"/>
</dbReference>
<dbReference type="SUPFAM" id="SSF54211">
    <property type="entry name" value="Ribosomal protein S5 domain 2-like"/>
    <property type="match status" value="1"/>
</dbReference>
<keyword evidence="3 8" id="KW-0418">Kinase</keyword>
<proteinExistence type="inferred from homology"/>
<evidence type="ECO:0000256" key="3">
    <source>
        <dbReference type="ARBA" id="ARBA00022777"/>
    </source>
</evidence>
<dbReference type="InterPro" id="IPR006204">
    <property type="entry name" value="GHMP_kinase_N_dom"/>
</dbReference>
<protein>
    <submittedName>
        <fullName evidence="8">GHMP kinase</fullName>
    </submittedName>
</protein>
<gene>
    <name evidence="8" type="ORF">EBB54_27505</name>
</gene>
<evidence type="ECO:0000313" key="9">
    <source>
        <dbReference type="Proteomes" id="UP000274920"/>
    </source>
</evidence>
<keyword evidence="9" id="KW-1185">Reference proteome</keyword>
<reference evidence="8" key="1">
    <citation type="submission" date="2018-10" db="EMBL/GenBank/DDBJ databases">
        <title>Schaedlerella arabinophila gen. nov. sp. nov., isolated from the mouse intestinal tract and comparative analysis with the genome of the closely related altered Schaedler flora strain ASF502.</title>
        <authorList>
            <person name="Miyake S."/>
            <person name="Soh M."/>
            <person name="Seedorf H."/>
        </authorList>
    </citation>
    <scope>NUCLEOTIDE SEQUENCE [LARGE SCALE GENOMIC DNA]</scope>
    <source>
        <strain evidence="8">DSM 106076</strain>
    </source>
</reference>